<dbReference type="OrthoDB" id="9781469at2"/>
<dbReference type="CDD" id="cd17321">
    <property type="entry name" value="MFS_MMR_MDR_like"/>
    <property type="match status" value="1"/>
</dbReference>
<dbReference type="RefSeq" id="WP_121193429.1">
    <property type="nucleotide sequence ID" value="NZ_RBWV01000011.1"/>
</dbReference>
<accession>A0A420XR56</accession>
<feature type="transmembrane region" description="Helical" evidence="6">
    <location>
        <begin position="224"/>
        <end position="244"/>
    </location>
</feature>
<evidence type="ECO:0000313" key="9">
    <source>
        <dbReference type="Proteomes" id="UP000281955"/>
    </source>
</evidence>
<protein>
    <submittedName>
        <fullName evidence="8">EmrB/QacA subfamily drug resistance transporter</fullName>
    </submittedName>
</protein>
<feature type="transmembrane region" description="Helical" evidence="6">
    <location>
        <begin position="133"/>
        <end position="152"/>
    </location>
</feature>
<feature type="transmembrane region" description="Helical" evidence="6">
    <location>
        <begin position="329"/>
        <end position="350"/>
    </location>
</feature>
<gene>
    <name evidence="8" type="ORF">CLV35_2169</name>
</gene>
<evidence type="ECO:0000259" key="7">
    <source>
        <dbReference type="PROSITE" id="PS50850"/>
    </source>
</evidence>
<feature type="transmembrane region" description="Helical" evidence="6">
    <location>
        <begin position="256"/>
        <end position="277"/>
    </location>
</feature>
<dbReference type="PRINTS" id="PR01036">
    <property type="entry name" value="TCRTETB"/>
</dbReference>
<dbReference type="GO" id="GO:0022857">
    <property type="term" value="F:transmembrane transporter activity"/>
    <property type="evidence" value="ECO:0007669"/>
    <property type="project" value="InterPro"/>
</dbReference>
<proteinExistence type="predicted"/>
<feature type="transmembrane region" description="Helical" evidence="6">
    <location>
        <begin position="191"/>
        <end position="212"/>
    </location>
</feature>
<feature type="transmembrane region" description="Helical" evidence="6">
    <location>
        <begin position="104"/>
        <end position="127"/>
    </location>
</feature>
<evidence type="ECO:0000256" key="2">
    <source>
        <dbReference type="ARBA" id="ARBA00022692"/>
    </source>
</evidence>
<dbReference type="PROSITE" id="PS50850">
    <property type="entry name" value="MFS"/>
    <property type="match status" value="1"/>
</dbReference>
<dbReference type="EMBL" id="RBWV01000011">
    <property type="protein sequence ID" value="RKS75692.1"/>
    <property type="molecule type" value="Genomic_DNA"/>
</dbReference>
<dbReference type="InterPro" id="IPR020846">
    <property type="entry name" value="MFS_dom"/>
</dbReference>
<evidence type="ECO:0000256" key="4">
    <source>
        <dbReference type="ARBA" id="ARBA00023136"/>
    </source>
</evidence>
<feature type="transmembrane region" description="Helical" evidence="6">
    <location>
        <begin position="429"/>
        <end position="450"/>
    </location>
</feature>
<feature type="transmembrane region" description="Helical" evidence="6">
    <location>
        <begin position="80"/>
        <end position="97"/>
    </location>
</feature>
<feature type="transmembrane region" description="Helical" evidence="6">
    <location>
        <begin position="357"/>
        <end position="376"/>
    </location>
</feature>
<keyword evidence="9" id="KW-1185">Reference proteome</keyword>
<dbReference type="PANTHER" id="PTHR42718:SF49">
    <property type="entry name" value="EXPORT PROTEIN"/>
    <property type="match status" value="1"/>
</dbReference>
<dbReference type="PANTHER" id="PTHR42718">
    <property type="entry name" value="MAJOR FACILITATOR SUPERFAMILY MULTIDRUG TRANSPORTER MFSC"/>
    <property type="match status" value="1"/>
</dbReference>
<dbReference type="Gene3D" id="1.20.1720.10">
    <property type="entry name" value="Multidrug resistance protein D"/>
    <property type="match status" value="1"/>
</dbReference>
<evidence type="ECO:0000256" key="5">
    <source>
        <dbReference type="SAM" id="MobiDB-lite"/>
    </source>
</evidence>
<evidence type="ECO:0000313" key="8">
    <source>
        <dbReference type="EMBL" id="RKS75692.1"/>
    </source>
</evidence>
<feature type="transmembrane region" description="Helical" evidence="6">
    <location>
        <begin position="37"/>
        <end position="60"/>
    </location>
</feature>
<comment type="subcellular location">
    <subcellularLocation>
        <location evidence="1">Cell membrane</location>
        <topology evidence="1">Multi-pass membrane protein</topology>
    </subcellularLocation>
</comment>
<dbReference type="InterPro" id="IPR036259">
    <property type="entry name" value="MFS_trans_sf"/>
</dbReference>
<organism evidence="8 9">
    <name type="scientific">Motilibacter peucedani</name>
    <dbReference type="NCBI Taxonomy" id="598650"/>
    <lineage>
        <taxon>Bacteria</taxon>
        <taxon>Bacillati</taxon>
        <taxon>Actinomycetota</taxon>
        <taxon>Actinomycetes</taxon>
        <taxon>Motilibacterales</taxon>
        <taxon>Motilibacteraceae</taxon>
        <taxon>Motilibacter</taxon>
    </lineage>
</organism>
<feature type="domain" description="Major facilitator superfamily (MFS) profile" evidence="7">
    <location>
        <begin position="38"/>
        <end position="485"/>
    </location>
</feature>
<dbReference type="SUPFAM" id="SSF103473">
    <property type="entry name" value="MFS general substrate transporter"/>
    <property type="match status" value="1"/>
</dbReference>
<feature type="region of interest" description="Disordered" evidence="5">
    <location>
        <begin position="1"/>
        <end position="30"/>
    </location>
</feature>
<comment type="caution">
    <text evidence="8">The sequence shown here is derived from an EMBL/GenBank/DDBJ whole genome shotgun (WGS) entry which is preliminary data.</text>
</comment>
<dbReference type="AlphaFoldDB" id="A0A420XR56"/>
<feature type="transmembrane region" description="Helical" evidence="6">
    <location>
        <begin position="382"/>
        <end position="408"/>
    </location>
</feature>
<feature type="transmembrane region" description="Helical" evidence="6">
    <location>
        <begin position="462"/>
        <end position="481"/>
    </location>
</feature>
<keyword evidence="2 6" id="KW-0812">Transmembrane</keyword>
<sequence length="486" mass="49028">MTTTTTSPASRESTAPLIPGPRRQPLGRPVKNSSSTLSLVVVCVTTAMLMLDIAVVNTALPTIASELGTGLQGVQWVVDAYTLALAATVLTAGSVADRLGRRRLLVAGLVLFTLASLGCAAAGTIGVLEAARAVQGLGAAVLFAVSLAVLGHAFPDAGARAKALAVYGATIGASFAVGPLVGGLLTQGLDWRWIFLVNVPVGALCLALTLRGVEESRDPHARRVDWAGQLLLTGALFLLVLGLVRGGAEGWSSTPIVASLAAAAALLVAFVAVEARVAEPMLPLGMFADRLFTGTQVAAFAISSSLFAVFLYMTLYLQGVLHLSPVEAGAVYLPGTVVMFVAAGATAQLLDRLSAGVALCGSLLVVAGGMGLSLLAGPHSSWVVLLPGTVVSFAGAGVFNPVMSGLVLSQSDSARAGLAAGINDSFRQVGIALGVAVLGTFVPAASAFGADPEGYVTGLHHALLVSVAVAVAGAVVAALFVRRPRG</sequence>
<evidence type="ECO:0000256" key="1">
    <source>
        <dbReference type="ARBA" id="ARBA00004651"/>
    </source>
</evidence>
<keyword evidence="3 6" id="KW-1133">Transmembrane helix</keyword>
<evidence type="ECO:0000256" key="6">
    <source>
        <dbReference type="SAM" id="Phobius"/>
    </source>
</evidence>
<dbReference type="GO" id="GO:0005886">
    <property type="term" value="C:plasma membrane"/>
    <property type="evidence" value="ECO:0007669"/>
    <property type="project" value="UniProtKB-SubCell"/>
</dbReference>
<feature type="transmembrane region" description="Helical" evidence="6">
    <location>
        <begin position="297"/>
        <end position="317"/>
    </location>
</feature>
<dbReference type="Pfam" id="PF07690">
    <property type="entry name" value="MFS_1"/>
    <property type="match status" value="1"/>
</dbReference>
<dbReference type="InParanoid" id="A0A420XR56"/>
<dbReference type="Gene3D" id="1.20.1250.20">
    <property type="entry name" value="MFS general substrate transporter like domains"/>
    <property type="match status" value="1"/>
</dbReference>
<name>A0A420XR56_9ACTN</name>
<reference evidence="8 9" key="1">
    <citation type="submission" date="2018-10" db="EMBL/GenBank/DDBJ databases">
        <title>Genomic Encyclopedia of Archaeal and Bacterial Type Strains, Phase II (KMG-II): from individual species to whole genera.</title>
        <authorList>
            <person name="Goeker M."/>
        </authorList>
    </citation>
    <scope>NUCLEOTIDE SEQUENCE [LARGE SCALE GENOMIC DNA]</scope>
    <source>
        <strain evidence="8 9">RP-AC37</strain>
    </source>
</reference>
<dbReference type="InterPro" id="IPR011701">
    <property type="entry name" value="MFS"/>
</dbReference>
<feature type="transmembrane region" description="Helical" evidence="6">
    <location>
        <begin position="164"/>
        <end position="185"/>
    </location>
</feature>
<evidence type="ECO:0000256" key="3">
    <source>
        <dbReference type="ARBA" id="ARBA00022989"/>
    </source>
</evidence>
<feature type="compositionally biased region" description="Polar residues" evidence="5">
    <location>
        <begin position="1"/>
        <end position="13"/>
    </location>
</feature>
<keyword evidence="4 6" id="KW-0472">Membrane</keyword>
<dbReference type="Proteomes" id="UP000281955">
    <property type="component" value="Unassembled WGS sequence"/>
</dbReference>